<name>A0A0A9W197_LYGHE</name>
<feature type="transmembrane region" description="Helical" evidence="1">
    <location>
        <begin position="83"/>
        <end position="107"/>
    </location>
</feature>
<protein>
    <submittedName>
        <fullName evidence="2">Putative cytochrome d ubiquinol oxidase subunit 1-like protein YthA</fullName>
    </submittedName>
</protein>
<dbReference type="AlphaFoldDB" id="A0A0A9W197"/>
<keyword evidence="1" id="KW-0472">Membrane</keyword>
<evidence type="ECO:0000313" key="2">
    <source>
        <dbReference type="EMBL" id="JAG00238.1"/>
    </source>
</evidence>
<feature type="transmembrane region" description="Helical" evidence="1">
    <location>
        <begin position="230"/>
        <end position="254"/>
    </location>
</feature>
<organism evidence="2">
    <name type="scientific">Lygus hesperus</name>
    <name type="common">Western plant bug</name>
    <dbReference type="NCBI Taxonomy" id="30085"/>
    <lineage>
        <taxon>Eukaryota</taxon>
        <taxon>Metazoa</taxon>
        <taxon>Ecdysozoa</taxon>
        <taxon>Arthropoda</taxon>
        <taxon>Hexapoda</taxon>
        <taxon>Insecta</taxon>
        <taxon>Pterygota</taxon>
        <taxon>Neoptera</taxon>
        <taxon>Paraneoptera</taxon>
        <taxon>Hemiptera</taxon>
        <taxon>Heteroptera</taxon>
        <taxon>Panheteroptera</taxon>
        <taxon>Cimicomorpha</taxon>
        <taxon>Miridae</taxon>
        <taxon>Mirini</taxon>
        <taxon>Lygus</taxon>
    </lineage>
</organism>
<evidence type="ECO:0000256" key="1">
    <source>
        <dbReference type="SAM" id="Phobius"/>
    </source>
</evidence>
<keyword evidence="1" id="KW-0812">Transmembrane</keyword>
<gene>
    <name evidence="2" type="primary">ythA</name>
    <name evidence="2" type="ORF">CM83_41227</name>
    <name evidence="3" type="ORF">g.36422</name>
</gene>
<sequence length="270" mass="30792">MCHCTKNGTVWARIDMKADKYLSWLYVISSAASVLSLICISIVWFYWSRTLNTCQTSDTDYSNDNCGCILFGKWGEFYFRGGGITVCYFVTLAPLPVAIWSGILALYHGYRACCSVAPIKLTLITKDRVKSINTQLWPLGLMVFFTIMSTSILVLMVTSILVMVVGYNQTCQQYKKFIVSNLNANGALVRAVYERLPCEVSFDLMDYLQPDPVYIDYRYRRGNWMIDTDLLLKISMESAALTIILYFIITVFNVKCCRMPKVKNVLNTQL</sequence>
<dbReference type="EMBL" id="GBHO01043366">
    <property type="protein sequence ID" value="JAG00238.1"/>
    <property type="molecule type" value="Transcribed_RNA"/>
</dbReference>
<feature type="transmembrane region" description="Helical" evidence="1">
    <location>
        <begin position="21"/>
        <end position="47"/>
    </location>
</feature>
<accession>A0A0A9W197</accession>
<feature type="transmembrane region" description="Helical" evidence="1">
    <location>
        <begin position="136"/>
        <end position="167"/>
    </location>
</feature>
<reference evidence="3" key="3">
    <citation type="journal article" date="2016" name="Gigascience">
        <title>De novo construction of an expanded transcriptome assembly for the western tarnished plant bug, Lygus hesperus.</title>
        <authorList>
            <person name="Tassone E.E."/>
            <person name="Geib S.M."/>
            <person name="Hall B."/>
            <person name="Fabrick J.A."/>
            <person name="Brent C.S."/>
            <person name="Hull J.J."/>
        </authorList>
    </citation>
    <scope>NUCLEOTIDE SEQUENCE</scope>
</reference>
<dbReference type="EMBL" id="GDHC01015327">
    <property type="protein sequence ID" value="JAQ03302.1"/>
    <property type="molecule type" value="Transcribed_RNA"/>
</dbReference>
<proteinExistence type="predicted"/>
<evidence type="ECO:0000313" key="3">
    <source>
        <dbReference type="EMBL" id="JAQ03302.1"/>
    </source>
</evidence>
<keyword evidence="1" id="KW-1133">Transmembrane helix</keyword>
<reference evidence="2" key="2">
    <citation type="submission" date="2014-07" db="EMBL/GenBank/DDBJ databases">
        <authorList>
            <person name="Hull J."/>
        </authorList>
    </citation>
    <scope>NUCLEOTIDE SEQUENCE</scope>
</reference>
<reference evidence="2" key="1">
    <citation type="journal article" date="2014" name="PLoS ONE">
        <title>Transcriptome-Based Identification of ABC Transporters in the Western Tarnished Plant Bug Lygus hesperus.</title>
        <authorList>
            <person name="Hull J.J."/>
            <person name="Chaney K."/>
            <person name="Geib S.M."/>
            <person name="Fabrick J.A."/>
            <person name="Brent C.S."/>
            <person name="Walsh D."/>
            <person name="Lavine L.C."/>
        </authorList>
    </citation>
    <scope>NUCLEOTIDE SEQUENCE</scope>
</reference>